<evidence type="ECO:0000256" key="2">
    <source>
        <dbReference type="ARBA" id="ARBA00009142"/>
    </source>
</evidence>
<evidence type="ECO:0000256" key="1">
    <source>
        <dbReference type="ARBA" id="ARBA00004141"/>
    </source>
</evidence>
<keyword evidence="4 6" id="KW-1133">Transmembrane helix</keyword>
<feature type="transmembrane region" description="Helical" evidence="6">
    <location>
        <begin position="68"/>
        <end position="90"/>
    </location>
</feature>
<dbReference type="PANTHER" id="PTHR43701">
    <property type="entry name" value="MEMBRANE TRANSPORTER PROTEIN MJ0441-RELATED"/>
    <property type="match status" value="1"/>
</dbReference>
<dbReference type="InterPro" id="IPR002781">
    <property type="entry name" value="TM_pro_TauE-like"/>
</dbReference>
<dbReference type="Pfam" id="PF01925">
    <property type="entry name" value="TauE"/>
    <property type="match status" value="1"/>
</dbReference>
<feature type="transmembrane region" description="Helical" evidence="6">
    <location>
        <begin position="42"/>
        <end position="62"/>
    </location>
</feature>
<dbReference type="RefSeq" id="WP_236501746.1">
    <property type="nucleotide sequence ID" value="NZ_CP091244.1"/>
</dbReference>
<evidence type="ECO:0000256" key="4">
    <source>
        <dbReference type="ARBA" id="ARBA00022989"/>
    </source>
</evidence>
<feature type="transmembrane region" description="Helical" evidence="6">
    <location>
        <begin position="12"/>
        <end position="35"/>
    </location>
</feature>
<feature type="transmembrane region" description="Helical" evidence="6">
    <location>
        <begin position="229"/>
        <end position="246"/>
    </location>
</feature>
<evidence type="ECO:0000256" key="5">
    <source>
        <dbReference type="ARBA" id="ARBA00023136"/>
    </source>
</evidence>
<comment type="similarity">
    <text evidence="2 6">Belongs to the 4-toluene sulfonate uptake permease (TSUP) (TC 2.A.102) family.</text>
</comment>
<sequence>MELLLAGGLTFLFTTVLTVAGVGAAFILIPVFIALGIELHTAMATALLLNSIAMSIASWTFIRNRLVVWKLALPITVIAALLSPVGVWVSRGLDRDTLLWFFAAFLVFAALMMLFYRPKPRDAQFSTGTLLGIGGVVGGLAGFIGGLLGVGGGNIVVPALVALGVEPKKASASTAFIVIFASLSGFLGHVGLSAMNSDLLLTTGVASAGGAAVGAWLMSKKLQNSQVKLVIGVVLLAIAAKIAWGLV</sequence>
<feature type="transmembrane region" description="Helical" evidence="6">
    <location>
        <begin position="97"/>
        <end position="116"/>
    </location>
</feature>
<dbReference type="EMBL" id="CP091244">
    <property type="protein sequence ID" value="UJS26363.1"/>
    <property type="molecule type" value="Genomic_DNA"/>
</dbReference>
<keyword evidence="6" id="KW-1003">Cell membrane</keyword>
<accession>A0ABY3T806</accession>
<dbReference type="PANTHER" id="PTHR43701:SF2">
    <property type="entry name" value="MEMBRANE TRANSPORTER PROTEIN YJNA-RELATED"/>
    <property type="match status" value="1"/>
</dbReference>
<evidence type="ECO:0000256" key="3">
    <source>
        <dbReference type="ARBA" id="ARBA00022692"/>
    </source>
</evidence>
<proteinExistence type="inferred from homology"/>
<keyword evidence="3 6" id="KW-0812">Transmembrane</keyword>
<dbReference type="InterPro" id="IPR051598">
    <property type="entry name" value="TSUP/Inactive_protease-like"/>
</dbReference>
<keyword evidence="5 6" id="KW-0472">Membrane</keyword>
<keyword evidence="8" id="KW-1185">Reference proteome</keyword>
<evidence type="ECO:0000313" key="8">
    <source>
        <dbReference type="Proteomes" id="UP001054801"/>
    </source>
</evidence>
<comment type="subcellular location">
    <subcellularLocation>
        <location evidence="6">Cell membrane</location>
        <topology evidence="6">Multi-pass membrane protein</topology>
    </subcellularLocation>
    <subcellularLocation>
        <location evidence="1">Membrane</location>
        <topology evidence="1">Multi-pass membrane protein</topology>
    </subcellularLocation>
</comment>
<feature type="transmembrane region" description="Helical" evidence="6">
    <location>
        <begin position="136"/>
        <end position="163"/>
    </location>
</feature>
<evidence type="ECO:0000256" key="6">
    <source>
        <dbReference type="RuleBase" id="RU363041"/>
    </source>
</evidence>
<evidence type="ECO:0000313" key="7">
    <source>
        <dbReference type="EMBL" id="UJS26363.1"/>
    </source>
</evidence>
<protein>
    <recommendedName>
        <fullName evidence="6">Probable membrane transporter protein</fullName>
    </recommendedName>
</protein>
<gene>
    <name evidence="7" type="ORF">L2Y54_10075</name>
</gene>
<feature type="transmembrane region" description="Helical" evidence="6">
    <location>
        <begin position="175"/>
        <end position="193"/>
    </location>
</feature>
<organism evidence="7 8">
    <name type="scientific">Thiothrix winogradskyi</name>
    <dbReference type="NCBI Taxonomy" id="96472"/>
    <lineage>
        <taxon>Bacteria</taxon>
        <taxon>Pseudomonadati</taxon>
        <taxon>Pseudomonadota</taxon>
        <taxon>Gammaproteobacteria</taxon>
        <taxon>Thiotrichales</taxon>
        <taxon>Thiotrichaceae</taxon>
        <taxon>Thiothrix</taxon>
    </lineage>
</organism>
<feature type="transmembrane region" description="Helical" evidence="6">
    <location>
        <begin position="199"/>
        <end position="217"/>
    </location>
</feature>
<reference evidence="7" key="1">
    <citation type="journal article" date="2022" name="Microorganisms">
        <title>Two New Species of Filamentous Sulfur Bacteria of the Genus Thiothrix, Thiothrix winogradskyi sp. nov. and 'Candidatus Thiothrix sulfatifontis' sp. nov.</title>
        <authorList>
            <person name="Ravin N.V."/>
            <person name="Rossetti S."/>
            <person name="Beletsky A.V."/>
            <person name="Kadnikov V.V."/>
            <person name="Rudenko T.S."/>
            <person name="Smolyakov D.D."/>
            <person name="Moskvitina M.I."/>
            <person name="Gureeva M.V."/>
            <person name="Mardanov A.V."/>
            <person name="Grabovich M.Y."/>
        </authorList>
    </citation>
    <scope>NUCLEOTIDE SEQUENCE</scope>
    <source>
        <strain evidence="7">CT3</strain>
    </source>
</reference>
<dbReference type="Proteomes" id="UP001054801">
    <property type="component" value="Chromosome"/>
</dbReference>
<name>A0ABY3T806_9GAMM</name>